<feature type="transmembrane region" description="Helical" evidence="2">
    <location>
        <begin position="43"/>
        <end position="65"/>
    </location>
</feature>
<dbReference type="RefSeq" id="WP_111326232.1">
    <property type="nucleotide sequence ID" value="NZ_BIFX01000001.1"/>
</dbReference>
<dbReference type="EMBL" id="QKUF01000044">
    <property type="protein sequence ID" value="PZW19705.1"/>
    <property type="molecule type" value="Genomic_DNA"/>
</dbReference>
<sequence>MNYFRTLGGILILLSVIALEALFAAGIWFMIGVGLQPALGLSWSYVLATIVSPVVAIMAIVLFTYGHQLKSYILDYEAVHGTKYSSEYKVRFNSPSYTLIVDCMKWFVFLMDSAGIIYRLMLEPIPLPGKFLLGIVLELLALSPWLIGTIVYILANRPAEAIRRDIDYITEVEKAYEDLRSLNEKKRKAPPTARHQLAPPQTASLPPAQAASLPPAQATVQPAPKIIKPISGNFISPLLNNQANQQGN</sequence>
<keyword evidence="2" id="KW-0472">Membrane</keyword>
<keyword evidence="4" id="KW-1185">Reference proteome</keyword>
<feature type="transmembrane region" description="Helical" evidence="2">
    <location>
        <begin position="7"/>
        <end position="31"/>
    </location>
</feature>
<feature type="compositionally biased region" description="Low complexity" evidence="1">
    <location>
        <begin position="196"/>
        <end position="219"/>
    </location>
</feature>
<evidence type="ECO:0000313" key="3">
    <source>
        <dbReference type="EMBL" id="PZW19705.1"/>
    </source>
</evidence>
<feature type="region of interest" description="Disordered" evidence="1">
    <location>
        <begin position="183"/>
        <end position="219"/>
    </location>
</feature>
<evidence type="ECO:0000256" key="1">
    <source>
        <dbReference type="SAM" id="MobiDB-lite"/>
    </source>
</evidence>
<feature type="transmembrane region" description="Helical" evidence="2">
    <location>
        <begin position="131"/>
        <end position="155"/>
    </location>
</feature>
<gene>
    <name evidence="3" type="ORF">EI42_06014</name>
</gene>
<comment type="caution">
    <text evidence="3">The sequence shown here is derived from an EMBL/GenBank/DDBJ whole genome shotgun (WGS) entry which is preliminary data.</text>
</comment>
<evidence type="ECO:0000313" key="4">
    <source>
        <dbReference type="Proteomes" id="UP000248806"/>
    </source>
</evidence>
<keyword evidence="2" id="KW-1133">Transmembrane helix</keyword>
<dbReference type="Proteomes" id="UP000248806">
    <property type="component" value="Unassembled WGS sequence"/>
</dbReference>
<name>A0A326TVS7_THEHA</name>
<dbReference type="AlphaFoldDB" id="A0A326TVS7"/>
<feature type="transmembrane region" description="Helical" evidence="2">
    <location>
        <begin position="99"/>
        <end position="119"/>
    </location>
</feature>
<accession>A0A326TVS7</accession>
<evidence type="ECO:0000256" key="2">
    <source>
        <dbReference type="SAM" id="Phobius"/>
    </source>
</evidence>
<protein>
    <submittedName>
        <fullName evidence="3">Uncharacterized protein</fullName>
    </submittedName>
</protein>
<proteinExistence type="predicted"/>
<reference evidence="3 4" key="1">
    <citation type="submission" date="2018-06" db="EMBL/GenBank/DDBJ databases">
        <title>Genomic Encyclopedia of Archaeal and Bacterial Type Strains, Phase II (KMG-II): from individual species to whole genera.</title>
        <authorList>
            <person name="Goeker M."/>
        </authorList>
    </citation>
    <scope>NUCLEOTIDE SEQUENCE [LARGE SCALE GENOMIC DNA]</scope>
    <source>
        <strain evidence="3 4">ATCC BAA-1881</strain>
    </source>
</reference>
<keyword evidence="2" id="KW-0812">Transmembrane</keyword>
<organism evidence="3 4">
    <name type="scientific">Thermosporothrix hazakensis</name>
    <dbReference type="NCBI Taxonomy" id="644383"/>
    <lineage>
        <taxon>Bacteria</taxon>
        <taxon>Bacillati</taxon>
        <taxon>Chloroflexota</taxon>
        <taxon>Ktedonobacteria</taxon>
        <taxon>Ktedonobacterales</taxon>
        <taxon>Thermosporotrichaceae</taxon>
        <taxon>Thermosporothrix</taxon>
    </lineage>
</organism>